<reference evidence="3 4" key="1">
    <citation type="submission" date="2019-07" db="EMBL/GenBank/DDBJ databases">
        <title>New species of Amycolatopsis and Streptomyces.</title>
        <authorList>
            <person name="Duangmal K."/>
            <person name="Teo W.F.A."/>
            <person name="Lipun K."/>
        </authorList>
    </citation>
    <scope>NUCLEOTIDE SEQUENCE [LARGE SCALE GENOMIC DNA]</scope>
    <source>
        <strain evidence="3 4">TISTR 2346</strain>
    </source>
</reference>
<dbReference type="InterPro" id="IPR027417">
    <property type="entry name" value="P-loop_NTPase"/>
</dbReference>
<feature type="transmembrane region" description="Helical" evidence="1">
    <location>
        <begin position="624"/>
        <end position="645"/>
    </location>
</feature>
<keyword evidence="1" id="KW-0472">Membrane</keyword>
<gene>
    <name evidence="3" type="ORF">FNH04_02810</name>
</gene>
<dbReference type="InterPro" id="IPR007111">
    <property type="entry name" value="NACHT_NTPase"/>
</dbReference>
<organism evidence="3 4">
    <name type="scientific">Streptomyces phyllanthi</name>
    <dbReference type="NCBI Taxonomy" id="1803180"/>
    <lineage>
        <taxon>Bacteria</taxon>
        <taxon>Bacillati</taxon>
        <taxon>Actinomycetota</taxon>
        <taxon>Actinomycetes</taxon>
        <taxon>Kitasatosporales</taxon>
        <taxon>Streptomycetaceae</taxon>
        <taxon>Streptomyces</taxon>
    </lineage>
</organism>
<evidence type="ECO:0000259" key="2">
    <source>
        <dbReference type="PROSITE" id="PS50837"/>
    </source>
</evidence>
<evidence type="ECO:0000313" key="3">
    <source>
        <dbReference type="EMBL" id="MPY38915.1"/>
    </source>
</evidence>
<comment type="caution">
    <text evidence="3">The sequence shown here is derived from an EMBL/GenBank/DDBJ whole genome shotgun (WGS) entry which is preliminary data.</text>
</comment>
<feature type="transmembrane region" description="Helical" evidence="1">
    <location>
        <begin position="502"/>
        <end position="524"/>
    </location>
</feature>
<feature type="transmembrane region" description="Helical" evidence="1">
    <location>
        <begin position="531"/>
        <end position="549"/>
    </location>
</feature>
<accession>A0A5N8VYB1</accession>
<keyword evidence="4" id="KW-1185">Reference proteome</keyword>
<evidence type="ECO:0000256" key="1">
    <source>
        <dbReference type="SAM" id="Phobius"/>
    </source>
</evidence>
<evidence type="ECO:0000313" key="4">
    <source>
        <dbReference type="Proteomes" id="UP000326979"/>
    </source>
</evidence>
<dbReference type="SUPFAM" id="SSF52540">
    <property type="entry name" value="P-loop containing nucleoside triphosphate hydrolases"/>
    <property type="match status" value="1"/>
</dbReference>
<keyword evidence="1" id="KW-1133">Transmembrane helix</keyword>
<dbReference type="PROSITE" id="PS50837">
    <property type="entry name" value="NACHT"/>
    <property type="match status" value="1"/>
</dbReference>
<feature type="transmembrane region" description="Helical" evidence="1">
    <location>
        <begin position="474"/>
        <end position="496"/>
    </location>
</feature>
<name>A0A5N8VYB1_9ACTN</name>
<dbReference type="Gene3D" id="3.40.50.300">
    <property type="entry name" value="P-loop containing nucleotide triphosphate hydrolases"/>
    <property type="match status" value="1"/>
</dbReference>
<protein>
    <submittedName>
        <fullName evidence="3">NACHT domain-containing protein</fullName>
    </submittedName>
</protein>
<dbReference type="AlphaFoldDB" id="A0A5N8VYB1"/>
<dbReference type="Pfam" id="PF05729">
    <property type="entry name" value="NACHT"/>
    <property type="match status" value="1"/>
</dbReference>
<feature type="transmembrane region" description="Helical" evidence="1">
    <location>
        <begin position="28"/>
        <end position="47"/>
    </location>
</feature>
<sequence>MLACKSSLRGGRPGGRIRREWCPCRHRCGMMTYCAYTGVLVVGLEYLNLETVSAVFGMVVAAASFVLGVATFRANRAEAAKGLDVVAKELAADVQREWSAEAARREVRESSALPVAWRPAESGLVEGWADLVTTARGLPGGPPGDAGAWPVDAAGLEGTYTQIGEVFTRRVPTRRLVVLGEPGSGKSVLLIRLLQELARPGSGGPVPVLFSLASWNPHEGGLKAWMAEQLCRNRNVGLRRPASAESQEIDRAQALVERGLILPLLDGFDEIPPALHAVALHEINKAWRTQPLVLASRTDAYRAALNGPDARRLDGAAGIQLVPLTPGPAADYLRSGLPHAERWDAVIARLGSDTPVGQALSTPLGLFLARTIYAPPPRVGATGPAPHPDELCDTTLLRTRDELERHLFSRFITAVYDVRDGHSKRSRWSVQQARHTLAVLARHLEAHRGGSTDLAWWELGSAAPAEQRENTAELATALIGAVTVGLVAGLSSGLGWGLAGMLAAFLICGFASAIGLSKAAAVVYPSSRFQTALNFGITAAFVTAFAVVQFVGARAAQWAGLIAAAILWNRFNRRLTLERADLAVRVGPGKLVTQDRRIFFQIMLLYVLGFGAWGVFMMGLNSSFWVIPALGFGGGLAVGLTMGLARGFYVGFRETAWPQFAVTAACLAMRNHVPWSLMVFLQDAHDRGILRQVGTVYQFRHIGLQHYLAEQPSSDDDALPRTGVPGS</sequence>
<feature type="domain" description="NACHT" evidence="2">
    <location>
        <begin position="174"/>
        <end position="271"/>
    </location>
</feature>
<dbReference type="OrthoDB" id="419058at2"/>
<feature type="transmembrane region" description="Helical" evidence="1">
    <location>
        <begin position="555"/>
        <end position="571"/>
    </location>
</feature>
<feature type="transmembrane region" description="Helical" evidence="1">
    <location>
        <begin position="598"/>
        <end position="618"/>
    </location>
</feature>
<feature type="transmembrane region" description="Helical" evidence="1">
    <location>
        <begin position="53"/>
        <end position="72"/>
    </location>
</feature>
<dbReference type="EMBL" id="VJZE01000008">
    <property type="protein sequence ID" value="MPY38915.1"/>
    <property type="molecule type" value="Genomic_DNA"/>
</dbReference>
<dbReference type="Proteomes" id="UP000326979">
    <property type="component" value="Unassembled WGS sequence"/>
</dbReference>
<proteinExistence type="predicted"/>
<keyword evidence="1" id="KW-0812">Transmembrane</keyword>